<keyword evidence="2 5" id="KW-0812">Transmembrane</keyword>
<feature type="transmembrane region" description="Helical" evidence="5">
    <location>
        <begin position="48"/>
        <end position="69"/>
    </location>
</feature>
<dbReference type="GO" id="GO:0005774">
    <property type="term" value="C:vacuolar membrane"/>
    <property type="evidence" value="ECO:0007669"/>
    <property type="project" value="TreeGrafter"/>
</dbReference>
<reference evidence="7 8" key="2">
    <citation type="submission" date="2018-11" db="EMBL/GenBank/DDBJ databases">
        <authorList>
            <consortium name="Pathogen Informatics"/>
        </authorList>
    </citation>
    <scope>NUCLEOTIDE SEQUENCE [LARGE SCALE GENOMIC DNA]</scope>
</reference>
<feature type="transmembrane region" description="Helical" evidence="5">
    <location>
        <begin position="12"/>
        <end position="36"/>
    </location>
</feature>
<evidence type="ECO:0000256" key="3">
    <source>
        <dbReference type="ARBA" id="ARBA00022989"/>
    </source>
</evidence>
<evidence type="ECO:0000256" key="5">
    <source>
        <dbReference type="SAM" id="Phobius"/>
    </source>
</evidence>
<dbReference type="Proteomes" id="UP000270296">
    <property type="component" value="Unassembled WGS sequence"/>
</dbReference>
<name>A0A183ISG4_9BILA</name>
<feature type="transmembrane region" description="Helical" evidence="5">
    <location>
        <begin position="195"/>
        <end position="215"/>
    </location>
</feature>
<feature type="transmembrane region" description="Helical" evidence="5">
    <location>
        <begin position="128"/>
        <end position="149"/>
    </location>
</feature>
<proteinExistence type="predicted"/>
<evidence type="ECO:0000256" key="2">
    <source>
        <dbReference type="ARBA" id="ARBA00022692"/>
    </source>
</evidence>
<comment type="subcellular location">
    <subcellularLocation>
        <location evidence="1">Membrane</location>
        <topology evidence="1">Multi-pass membrane protein</topology>
    </subcellularLocation>
</comment>
<dbReference type="AlphaFoldDB" id="A0A183ISG4"/>
<organism evidence="9">
    <name type="scientific">Soboliphyme baturini</name>
    <dbReference type="NCBI Taxonomy" id="241478"/>
    <lineage>
        <taxon>Eukaryota</taxon>
        <taxon>Metazoa</taxon>
        <taxon>Ecdysozoa</taxon>
        <taxon>Nematoda</taxon>
        <taxon>Enoplea</taxon>
        <taxon>Dorylaimia</taxon>
        <taxon>Dioctophymatida</taxon>
        <taxon>Dioctophymatoidea</taxon>
        <taxon>Soboliphymatidae</taxon>
        <taxon>Soboliphyme</taxon>
    </lineage>
</organism>
<evidence type="ECO:0000313" key="8">
    <source>
        <dbReference type="Proteomes" id="UP000270296"/>
    </source>
</evidence>
<dbReference type="GO" id="GO:0015179">
    <property type="term" value="F:L-amino acid transmembrane transporter activity"/>
    <property type="evidence" value="ECO:0007669"/>
    <property type="project" value="TreeGrafter"/>
</dbReference>
<dbReference type="EMBL" id="UZAM01009858">
    <property type="protein sequence ID" value="VDP10305.1"/>
    <property type="molecule type" value="Genomic_DNA"/>
</dbReference>
<evidence type="ECO:0000313" key="7">
    <source>
        <dbReference type="EMBL" id="VDP10305.1"/>
    </source>
</evidence>
<keyword evidence="4 5" id="KW-0472">Membrane</keyword>
<gene>
    <name evidence="7" type="ORF">SBAD_LOCUS6561</name>
</gene>
<dbReference type="PANTHER" id="PTHR22950:SF349">
    <property type="entry name" value="AMINO ACID TRANSPORTER TRANSMEMBRANE DOMAIN-CONTAINING PROTEIN"/>
    <property type="match status" value="1"/>
</dbReference>
<dbReference type="Pfam" id="PF01490">
    <property type="entry name" value="Aa_trans"/>
    <property type="match status" value="1"/>
</dbReference>
<evidence type="ECO:0000313" key="9">
    <source>
        <dbReference type="WBParaSite" id="SBAD_0000681601-mRNA-1"/>
    </source>
</evidence>
<evidence type="ECO:0000259" key="6">
    <source>
        <dbReference type="Pfam" id="PF01490"/>
    </source>
</evidence>
<dbReference type="PANTHER" id="PTHR22950">
    <property type="entry name" value="AMINO ACID TRANSPORTER"/>
    <property type="match status" value="1"/>
</dbReference>
<reference evidence="9" key="1">
    <citation type="submission" date="2016-06" db="UniProtKB">
        <authorList>
            <consortium name="WormBaseParasite"/>
        </authorList>
    </citation>
    <scope>IDENTIFICATION</scope>
</reference>
<feature type="transmembrane region" description="Helical" evidence="5">
    <location>
        <begin position="169"/>
        <end position="189"/>
    </location>
</feature>
<accession>A0A183ISG4</accession>
<sequence length="271" mass="30207">MLILCSIRELKVLTIPSTFANLIYLVGIAITFQYMFNDFPSSLSHVRGFYLSGMPLAFGAIMFSFSAVLPIENRSKFPGDFITWNGVVNTGSAVVTILYLAVGFYGYIRFGSNVAPSITLNLPMDQPLYQTVKMLIAIAVILSYPVQFYVPMEVISRKIQRMFRNNRKLYLFVEYSVRYVLVLITFAMAELVPQLGLFLALVGSLTASILTFIFPPVIEAACCYNGNSRDPQWIWLIVRNTVVCLFGLIGMFVGSGTAIVAIINTFTSAKE</sequence>
<dbReference type="WBParaSite" id="SBAD_0000681601-mRNA-1">
    <property type="protein sequence ID" value="SBAD_0000681601-mRNA-1"/>
    <property type="gene ID" value="SBAD_0000681601"/>
</dbReference>
<dbReference type="InterPro" id="IPR013057">
    <property type="entry name" value="AA_transpt_TM"/>
</dbReference>
<keyword evidence="3 5" id="KW-1133">Transmembrane helix</keyword>
<protein>
    <submittedName>
        <fullName evidence="9">Aa_trans domain-containing protein</fullName>
    </submittedName>
</protein>
<dbReference type="OrthoDB" id="1684102at2759"/>
<feature type="transmembrane region" description="Helical" evidence="5">
    <location>
        <begin position="236"/>
        <end position="263"/>
    </location>
</feature>
<evidence type="ECO:0000256" key="1">
    <source>
        <dbReference type="ARBA" id="ARBA00004141"/>
    </source>
</evidence>
<evidence type="ECO:0000256" key="4">
    <source>
        <dbReference type="ARBA" id="ARBA00023136"/>
    </source>
</evidence>
<keyword evidence="8" id="KW-1185">Reference proteome</keyword>
<feature type="domain" description="Amino acid transporter transmembrane" evidence="6">
    <location>
        <begin position="2"/>
        <end position="259"/>
    </location>
</feature>
<feature type="transmembrane region" description="Helical" evidence="5">
    <location>
        <begin position="81"/>
        <end position="108"/>
    </location>
</feature>